<proteinExistence type="predicted"/>
<dbReference type="Gene3D" id="3.40.50.720">
    <property type="entry name" value="NAD(P)-binding Rossmann-like Domain"/>
    <property type="match status" value="1"/>
</dbReference>
<dbReference type="InterPro" id="IPR008030">
    <property type="entry name" value="NmrA-like"/>
</dbReference>
<dbReference type="AlphaFoldDB" id="A0A192D324"/>
<dbReference type="OrthoDB" id="6434603at2"/>
<dbReference type="KEGG" id="pns:A9D12_03530"/>
<dbReference type="SUPFAM" id="SSF51735">
    <property type="entry name" value="NAD(P)-binding Rossmann-fold domains"/>
    <property type="match status" value="1"/>
</dbReference>
<name>A0A192D324_9SPHN</name>
<evidence type="ECO:0000259" key="1">
    <source>
        <dbReference type="Pfam" id="PF05368"/>
    </source>
</evidence>
<accession>A0A192D324</accession>
<dbReference type="Proteomes" id="UP000078263">
    <property type="component" value="Chromosome"/>
</dbReference>
<dbReference type="InterPro" id="IPR036291">
    <property type="entry name" value="NAD(P)-bd_dom_sf"/>
</dbReference>
<dbReference type="EMBL" id="CP016033">
    <property type="protein sequence ID" value="ANK12159.1"/>
    <property type="molecule type" value="Genomic_DNA"/>
</dbReference>
<organism evidence="2 3">
    <name type="scientific">Erythrobacter neustonensis</name>
    <dbReference type="NCBI Taxonomy" id="1112"/>
    <lineage>
        <taxon>Bacteria</taxon>
        <taxon>Pseudomonadati</taxon>
        <taxon>Pseudomonadota</taxon>
        <taxon>Alphaproteobacteria</taxon>
        <taxon>Sphingomonadales</taxon>
        <taxon>Erythrobacteraceae</taxon>
        <taxon>Erythrobacter/Porphyrobacter group</taxon>
        <taxon>Erythrobacter</taxon>
    </lineage>
</organism>
<protein>
    <recommendedName>
        <fullName evidence="1">NmrA-like domain-containing protein</fullName>
    </recommendedName>
</protein>
<dbReference type="PANTHER" id="PTHR43162">
    <property type="match status" value="1"/>
</dbReference>
<dbReference type="PANTHER" id="PTHR43162:SF1">
    <property type="entry name" value="PRESTALK A DIFFERENTIATION PROTEIN A"/>
    <property type="match status" value="1"/>
</dbReference>
<reference evidence="2 3" key="1">
    <citation type="submission" date="2016-05" db="EMBL/GenBank/DDBJ databases">
        <title>Compelete Genome Sequence of Bacteriochlorophyll-Synthesizing Bacterium Porphyrobacter neustonensis DSM 9434.</title>
        <authorList>
            <person name="Shi X.-L."/>
            <person name="Wu Y.-H."/>
            <person name="Cheng H."/>
            <person name="Xu L."/>
            <person name="Zhang X.-Q."/>
            <person name="Wang C.-S."/>
            <person name="Xu X.-W."/>
        </authorList>
    </citation>
    <scope>NUCLEOTIDE SEQUENCE [LARGE SCALE GENOMIC DNA]</scope>
    <source>
        <strain evidence="2 3">DSM 9434</strain>
    </source>
</reference>
<feature type="domain" description="NmrA-like" evidence="1">
    <location>
        <begin position="3"/>
        <end position="284"/>
    </location>
</feature>
<evidence type="ECO:0000313" key="2">
    <source>
        <dbReference type="EMBL" id="ANK12159.1"/>
    </source>
</evidence>
<keyword evidence="3" id="KW-1185">Reference proteome</keyword>
<evidence type="ECO:0000313" key="3">
    <source>
        <dbReference type="Proteomes" id="UP000078263"/>
    </source>
</evidence>
<dbReference type="Pfam" id="PF05368">
    <property type="entry name" value="NmrA"/>
    <property type="match status" value="1"/>
</dbReference>
<dbReference type="STRING" id="1112.A9D12_03530"/>
<gene>
    <name evidence="2" type="ORF">A9D12_03530</name>
</gene>
<sequence>MARITVIGASGRQGLAQVRQALKAGYDVRAISRRADALEGAPVEGVERVEVRPMDLYDTATFADALEGSDYVFYTHPLQARADRAYLIGEVGKVAAQLGVKRVVWNTSSWIPDRPGDPFTYGENTRGINALWRSGAPGTVFGSVLFMDNLLTNWARPFIIDEGRYVYPHNPALEANWISLDDVARFMLASLERPDMEGAWLNIGGPERLVGKQVTQYLSDALGKEIAYDPCSPAEFGRYLVDAAGDTMPAEMRESFAKGIEDFYEYNNSAPTRPFAVDMDHVYERFPELAGKLETMGEWTKRQEWGESNYRPAFG</sequence>
<dbReference type="RefSeq" id="WP_068349837.1">
    <property type="nucleotide sequence ID" value="NZ_CP016033.1"/>
</dbReference>
<dbReference type="InterPro" id="IPR051604">
    <property type="entry name" value="Ergot_Alk_Oxidoreductase"/>
</dbReference>